<dbReference type="PANTHER" id="PTHR43320">
    <property type="entry name" value="SUGAR KINASE"/>
    <property type="match status" value="1"/>
</dbReference>
<dbReference type="AlphaFoldDB" id="A0A7X1FVC9"/>
<comment type="caution">
    <text evidence="5">The sequence shown here is derived from an EMBL/GenBank/DDBJ whole genome shotgun (WGS) entry which is preliminary data.</text>
</comment>
<proteinExistence type="inferred from homology"/>
<keyword evidence="6" id="KW-1185">Reference proteome</keyword>
<dbReference type="RefSeq" id="WP_185677439.1">
    <property type="nucleotide sequence ID" value="NZ_JACLAX010000001.1"/>
</dbReference>
<dbReference type="PANTHER" id="PTHR43320:SF2">
    <property type="entry name" value="2-DEHYDRO-3-DEOXYGLUCONOKINASE_2-DEHYDRO-3-DEOXYGALACTONOKINASE"/>
    <property type="match status" value="1"/>
</dbReference>
<comment type="similarity">
    <text evidence="1">Belongs to the carbohydrate kinase PfkB family.</text>
</comment>
<keyword evidence="2" id="KW-0808">Transferase</keyword>
<evidence type="ECO:0000313" key="6">
    <source>
        <dbReference type="Proteomes" id="UP000551327"/>
    </source>
</evidence>
<organism evidence="5 6">
    <name type="scientific">Novosphingobium piscinae</name>
    <dbReference type="NCBI Taxonomy" id="1507448"/>
    <lineage>
        <taxon>Bacteria</taxon>
        <taxon>Pseudomonadati</taxon>
        <taxon>Pseudomonadota</taxon>
        <taxon>Alphaproteobacteria</taxon>
        <taxon>Sphingomonadales</taxon>
        <taxon>Sphingomonadaceae</taxon>
        <taxon>Novosphingobium</taxon>
    </lineage>
</organism>
<dbReference type="Proteomes" id="UP000551327">
    <property type="component" value="Unassembled WGS sequence"/>
</dbReference>
<dbReference type="GO" id="GO:0016301">
    <property type="term" value="F:kinase activity"/>
    <property type="evidence" value="ECO:0007669"/>
    <property type="project" value="UniProtKB-KW"/>
</dbReference>
<keyword evidence="3 5" id="KW-0418">Kinase</keyword>
<dbReference type="EMBL" id="JACLAX010000001">
    <property type="protein sequence ID" value="MBC2667539.1"/>
    <property type="molecule type" value="Genomic_DNA"/>
</dbReference>
<dbReference type="SUPFAM" id="SSF53613">
    <property type="entry name" value="Ribokinase-like"/>
    <property type="match status" value="1"/>
</dbReference>
<dbReference type="Pfam" id="PF00294">
    <property type="entry name" value="PfkB"/>
    <property type="match status" value="1"/>
</dbReference>
<evidence type="ECO:0000313" key="5">
    <source>
        <dbReference type="EMBL" id="MBC2667539.1"/>
    </source>
</evidence>
<reference evidence="5 6" key="1">
    <citation type="submission" date="2020-08" db="EMBL/GenBank/DDBJ databases">
        <title>The genome sequence of type strain Novosphingobium piscinae KCTC 42194.</title>
        <authorList>
            <person name="Liu Y."/>
        </authorList>
    </citation>
    <scope>NUCLEOTIDE SEQUENCE [LARGE SCALE GENOMIC DNA]</scope>
    <source>
        <strain evidence="5 6">KCTC 42194</strain>
    </source>
</reference>
<name>A0A7X1FVC9_9SPHN</name>
<dbReference type="InterPro" id="IPR052700">
    <property type="entry name" value="Carb_kinase_PfkB-like"/>
</dbReference>
<accession>A0A7X1FVC9</accession>
<dbReference type="Gene3D" id="3.40.1190.20">
    <property type="match status" value="1"/>
</dbReference>
<evidence type="ECO:0000256" key="3">
    <source>
        <dbReference type="ARBA" id="ARBA00022777"/>
    </source>
</evidence>
<gene>
    <name evidence="5" type="ORF">H7F53_00100</name>
</gene>
<protein>
    <submittedName>
        <fullName evidence="5">Sugar kinase</fullName>
    </submittedName>
</protein>
<sequence>MTVTCFGELLLRLTPPGLQQLAQTNSLDLIVGGAEANVAAALASLGHPVRFAGLVSDNPLGDRALAALRAAGIDTSQLARGAGRMGLYFLEAGAGARAAQITYDRAGSAFALARPETIDFAAALAGARLLHTGGITPALGPGGVALARAAQAAARNAGVPICFDGNYRAQLWSAWDSDPAAILRELVADATILIGNHRDISLLLGTSFSGDGADRRREAAQAAFAAFPRLELIASTARHIITSDHHRIAARVDRRDSWHQTDELDVTGIVDRIGTGDAFAAGVLHQWLEQGDCRAMAESGLALAALKHALPGDMALVSRGMLAGFSPSGGDVRR</sequence>
<dbReference type="InterPro" id="IPR011611">
    <property type="entry name" value="PfkB_dom"/>
</dbReference>
<evidence type="ECO:0000256" key="1">
    <source>
        <dbReference type="ARBA" id="ARBA00010688"/>
    </source>
</evidence>
<evidence type="ECO:0000259" key="4">
    <source>
        <dbReference type="Pfam" id="PF00294"/>
    </source>
</evidence>
<feature type="domain" description="Carbohydrate kinase PfkB" evidence="4">
    <location>
        <begin position="3"/>
        <end position="307"/>
    </location>
</feature>
<evidence type="ECO:0000256" key="2">
    <source>
        <dbReference type="ARBA" id="ARBA00022679"/>
    </source>
</evidence>
<dbReference type="InterPro" id="IPR029056">
    <property type="entry name" value="Ribokinase-like"/>
</dbReference>